<dbReference type="Proteomes" id="UP000626109">
    <property type="component" value="Unassembled WGS sequence"/>
</dbReference>
<keyword evidence="8" id="KW-1185">Reference proteome</keyword>
<keyword evidence="1" id="KW-0677">Repeat</keyword>
<evidence type="ECO:0000256" key="3">
    <source>
        <dbReference type="SAM" id="SignalP"/>
    </source>
</evidence>
<name>A0A813ITN8_POLGL</name>
<feature type="repeat" description="PPR" evidence="2">
    <location>
        <begin position="333"/>
        <end position="367"/>
    </location>
</feature>
<evidence type="ECO:0000259" key="4">
    <source>
        <dbReference type="Pfam" id="PF17177"/>
    </source>
</evidence>
<dbReference type="OrthoDB" id="185373at2759"/>
<feature type="repeat" description="PPR" evidence="2">
    <location>
        <begin position="263"/>
        <end position="297"/>
    </location>
</feature>
<dbReference type="InterPro" id="IPR033443">
    <property type="entry name" value="PROP1-like_PPR_dom"/>
</dbReference>
<dbReference type="InterPro" id="IPR011990">
    <property type="entry name" value="TPR-like_helical_dom_sf"/>
</dbReference>
<dbReference type="Proteomes" id="UP000654075">
    <property type="component" value="Unassembled WGS sequence"/>
</dbReference>
<evidence type="ECO:0000256" key="1">
    <source>
        <dbReference type="ARBA" id="ARBA00022737"/>
    </source>
</evidence>
<dbReference type="Pfam" id="PF01535">
    <property type="entry name" value="PPR"/>
    <property type="match status" value="1"/>
</dbReference>
<dbReference type="EMBL" id="CAJNNV010008371">
    <property type="protein sequence ID" value="CAE8596141.1"/>
    <property type="molecule type" value="Genomic_DNA"/>
</dbReference>
<dbReference type="Gene3D" id="1.25.40.10">
    <property type="entry name" value="Tetratricopeptide repeat domain"/>
    <property type="match status" value="3"/>
</dbReference>
<evidence type="ECO:0000313" key="6">
    <source>
        <dbReference type="EMBL" id="CAE8657685.1"/>
    </source>
</evidence>
<evidence type="ECO:0000313" key="7">
    <source>
        <dbReference type="Proteomes" id="UP000626109"/>
    </source>
</evidence>
<feature type="repeat" description="PPR" evidence="2">
    <location>
        <begin position="368"/>
        <end position="404"/>
    </location>
</feature>
<reference evidence="6" key="1">
    <citation type="submission" date="2021-02" db="EMBL/GenBank/DDBJ databases">
        <authorList>
            <person name="Dougan E. K."/>
            <person name="Rhodes N."/>
            <person name="Thang M."/>
            <person name="Chan C."/>
        </authorList>
    </citation>
    <scope>NUCLEOTIDE SEQUENCE</scope>
</reference>
<feature type="domain" description="PROP1-like PPR" evidence="4">
    <location>
        <begin position="127"/>
        <end position="219"/>
    </location>
</feature>
<comment type="caution">
    <text evidence="6">The sequence shown here is derived from an EMBL/GenBank/DDBJ whole genome shotgun (WGS) entry which is preliminary data.</text>
</comment>
<dbReference type="InterPro" id="IPR002885">
    <property type="entry name" value="PPR_rpt"/>
</dbReference>
<accession>A0A813ITN8</accession>
<dbReference type="PROSITE" id="PS51375">
    <property type="entry name" value="PPR"/>
    <property type="match status" value="7"/>
</dbReference>
<dbReference type="Pfam" id="PF17177">
    <property type="entry name" value="PPR_long"/>
    <property type="match status" value="1"/>
</dbReference>
<organism evidence="6 7">
    <name type="scientific">Polarella glacialis</name>
    <name type="common">Dinoflagellate</name>
    <dbReference type="NCBI Taxonomy" id="89957"/>
    <lineage>
        <taxon>Eukaryota</taxon>
        <taxon>Sar</taxon>
        <taxon>Alveolata</taxon>
        <taxon>Dinophyceae</taxon>
        <taxon>Suessiales</taxon>
        <taxon>Suessiaceae</taxon>
        <taxon>Polarella</taxon>
    </lineage>
</organism>
<dbReference type="PANTHER" id="PTHR47932:SF44">
    <property type="entry name" value="MIOREX COMPLEX COMPONENT 1"/>
    <property type="match status" value="1"/>
</dbReference>
<keyword evidence="3" id="KW-0732">Signal</keyword>
<sequence>MLPFLATLLLIVCCLPLQMDVSCRRQRSLLQHHRFLLASMGLCIFFLIRHRCSIDIAACTGQHCFSIGRKNTEQNQKYRSHRDLIDKSDQVWQEMNRRAEAGDVKGTEGMYEELKDKVPHKMRRMFLNTVIKACSKAGDLQRAESWRSEMEAAGITPNLKNYGKMIEAAAKAGDLAGAEKWLEVQRESDVPVDLTSYAAVIDASAKSGNIQSAQKWLTKALDVGLIPNIIACTAVVDACAKAGDLQSAVEWLAKTVDRGLTPNILTYTSVINACAKAGDPESAQKWLANAIEVRAAPDVVTFTSVLDACVKAGKYKMADQLFADMSHFGVRPNIITFSTLMSACAKQGAWAAACQLLDRSIEAKLRPTLLSYTTLINACGRAKPKQVDVAENLFLQMMSSGIEPDGIALRTFEKTVGEPALRRLSQDLGINRTVLAEDANIRFRELRQRRDHTFLDRRSAQLDRGTSNQLGE</sequence>
<feature type="repeat" description="PPR" evidence="2">
    <location>
        <begin position="123"/>
        <end position="157"/>
    </location>
</feature>
<protein>
    <recommendedName>
        <fullName evidence="4">PROP1-like PPR domain-containing protein</fullName>
    </recommendedName>
</protein>
<feature type="signal peptide" evidence="3">
    <location>
        <begin position="1"/>
        <end position="16"/>
    </location>
</feature>
<dbReference type="PANTHER" id="PTHR47932">
    <property type="entry name" value="ATPASE EXPRESSION PROTEIN 3"/>
    <property type="match status" value="1"/>
</dbReference>
<feature type="repeat" description="PPR" evidence="2">
    <location>
        <begin position="193"/>
        <end position="227"/>
    </location>
</feature>
<feature type="chain" id="PRO_5035596398" description="PROP1-like PPR domain-containing protein" evidence="3">
    <location>
        <begin position="17"/>
        <end position="472"/>
    </location>
</feature>
<dbReference type="EMBL" id="CAJNNW010015406">
    <property type="protein sequence ID" value="CAE8657685.1"/>
    <property type="molecule type" value="Genomic_DNA"/>
</dbReference>
<feature type="repeat" description="PPR" evidence="2">
    <location>
        <begin position="298"/>
        <end position="332"/>
    </location>
</feature>
<gene>
    <name evidence="5" type="ORF">PGLA1383_LOCUS14610</name>
    <name evidence="6" type="ORF">PGLA2088_LOCUS12966</name>
</gene>
<dbReference type="Pfam" id="PF13041">
    <property type="entry name" value="PPR_2"/>
    <property type="match status" value="2"/>
</dbReference>
<evidence type="ECO:0000313" key="8">
    <source>
        <dbReference type="Proteomes" id="UP000654075"/>
    </source>
</evidence>
<dbReference type="SUPFAM" id="SSF81901">
    <property type="entry name" value="HCP-like"/>
    <property type="match status" value="1"/>
</dbReference>
<dbReference type="NCBIfam" id="TIGR00756">
    <property type="entry name" value="PPR"/>
    <property type="match status" value="5"/>
</dbReference>
<evidence type="ECO:0000256" key="2">
    <source>
        <dbReference type="PROSITE-ProRule" id="PRU00708"/>
    </source>
</evidence>
<dbReference type="AlphaFoldDB" id="A0A813ITN8"/>
<proteinExistence type="predicted"/>
<evidence type="ECO:0000313" key="5">
    <source>
        <dbReference type="EMBL" id="CAE8596141.1"/>
    </source>
</evidence>
<feature type="repeat" description="PPR" evidence="2">
    <location>
        <begin position="228"/>
        <end position="262"/>
    </location>
</feature>